<dbReference type="PANTHER" id="PTHR21600:SF87">
    <property type="entry name" value="RNA PSEUDOURIDYLATE SYNTHASE DOMAIN-CONTAINING PROTEIN 1"/>
    <property type="match status" value="1"/>
</dbReference>
<dbReference type="GO" id="GO:0000455">
    <property type="term" value="P:enzyme-directed rRNA pseudouridine synthesis"/>
    <property type="evidence" value="ECO:0007669"/>
    <property type="project" value="TreeGrafter"/>
</dbReference>
<dbReference type="SUPFAM" id="SSF55120">
    <property type="entry name" value="Pseudouridine synthase"/>
    <property type="match status" value="1"/>
</dbReference>
<evidence type="ECO:0000259" key="2">
    <source>
        <dbReference type="Pfam" id="PF00849"/>
    </source>
</evidence>
<dbReference type="GO" id="GO:0009982">
    <property type="term" value="F:pseudouridine synthase activity"/>
    <property type="evidence" value="ECO:0007669"/>
    <property type="project" value="InterPro"/>
</dbReference>
<reference evidence="3" key="1">
    <citation type="submission" date="2020-12" db="EMBL/GenBank/DDBJ databases">
        <authorList>
            <person name="Iha C."/>
        </authorList>
    </citation>
    <scope>NUCLEOTIDE SEQUENCE</scope>
</reference>
<gene>
    <name evidence="3" type="ORF">OSTQU699_LOCUS6038</name>
</gene>
<proteinExistence type="inferred from homology"/>
<accession>A0A8S1J3X8</accession>
<dbReference type="InterPro" id="IPR050188">
    <property type="entry name" value="RluA_PseudoU_synthase"/>
</dbReference>
<name>A0A8S1J3X8_9CHLO</name>
<dbReference type="AlphaFoldDB" id="A0A8S1J3X8"/>
<evidence type="ECO:0000313" key="3">
    <source>
        <dbReference type="EMBL" id="CAD7700679.1"/>
    </source>
</evidence>
<dbReference type="Gene3D" id="3.30.2350.10">
    <property type="entry name" value="Pseudouridine synthase"/>
    <property type="match status" value="1"/>
</dbReference>
<dbReference type="InterPro" id="IPR006145">
    <property type="entry name" value="PsdUridine_synth_RsuA/RluA"/>
</dbReference>
<protein>
    <recommendedName>
        <fullName evidence="2">Pseudouridine synthase RsuA/RluA-like domain-containing protein</fullName>
    </recommendedName>
</protein>
<keyword evidence="4" id="KW-1185">Reference proteome</keyword>
<dbReference type="InterPro" id="IPR020103">
    <property type="entry name" value="PsdUridine_synth_cat_dom_sf"/>
</dbReference>
<dbReference type="Pfam" id="PF00849">
    <property type="entry name" value="PseudoU_synth_2"/>
    <property type="match status" value="1"/>
</dbReference>
<comment type="caution">
    <text evidence="3">The sequence shown here is derived from an EMBL/GenBank/DDBJ whole genome shotgun (WGS) entry which is preliminary data.</text>
</comment>
<sequence length="177" mass="19541">MALAKTANAATWLCEAFIGSAAQSCMYNACKVYWAVVVAGPELQNRGWIRAPVKVEGVDVSAETHYEVKAVAHGLAWVQLKPVTGRKHQLRQHCAFNLNSPVLGDRRYGRTTESLPAKMLPRVKKLMAPSSNKHMIHLHAHELTLTICGGQPVRAVAPIPRHMKVVFDSMAWRVPEG</sequence>
<dbReference type="PANTHER" id="PTHR21600">
    <property type="entry name" value="MITOCHONDRIAL RNA PSEUDOURIDINE SYNTHASE"/>
    <property type="match status" value="1"/>
</dbReference>
<organism evidence="3 4">
    <name type="scientific">Ostreobium quekettii</name>
    <dbReference type="NCBI Taxonomy" id="121088"/>
    <lineage>
        <taxon>Eukaryota</taxon>
        <taxon>Viridiplantae</taxon>
        <taxon>Chlorophyta</taxon>
        <taxon>core chlorophytes</taxon>
        <taxon>Ulvophyceae</taxon>
        <taxon>TCBD clade</taxon>
        <taxon>Bryopsidales</taxon>
        <taxon>Ostreobineae</taxon>
        <taxon>Ostreobiaceae</taxon>
        <taxon>Ostreobium</taxon>
    </lineage>
</organism>
<comment type="similarity">
    <text evidence="1">Belongs to the pseudouridine synthase RluA family.</text>
</comment>
<dbReference type="CDD" id="cd02869">
    <property type="entry name" value="PseudoU_synth_RluA_like"/>
    <property type="match status" value="1"/>
</dbReference>
<feature type="domain" description="Pseudouridine synthase RsuA/RluA-like" evidence="2">
    <location>
        <begin position="1"/>
        <end position="95"/>
    </location>
</feature>
<dbReference type="GO" id="GO:0003723">
    <property type="term" value="F:RNA binding"/>
    <property type="evidence" value="ECO:0007669"/>
    <property type="project" value="InterPro"/>
</dbReference>
<dbReference type="Proteomes" id="UP000708148">
    <property type="component" value="Unassembled WGS sequence"/>
</dbReference>
<evidence type="ECO:0000256" key="1">
    <source>
        <dbReference type="ARBA" id="ARBA00010876"/>
    </source>
</evidence>
<evidence type="ECO:0000313" key="4">
    <source>
        <dbReference type="Proteomes" id="UP000708148"/>
    </source>
</evidence>
<dbReference type="OrthoDB" id="428658at2759"/>
<dbReference type="EMBL" id="CAJHUC010001319">
    <property type="protein sequence ID" value="CAD7700679.1"/>
    <property type="molecule type" value="Genomic_DNA"/>
</dbReference>